<sequence length="137" mass="15265">MNDLQCETFQGTIPLLPQWISGYAAFCLLPGGWAGVGWDATSCSGLEVTPGPINRSNRQQPKHISQMKHLFCSASEPLHSPPSISLLPLFFIRLLMVYKLHIMVPPLPCTKAFFYGLSAFVREKSYKWEPAAEAVKL</sequence>
<accession>A0A8J4XHE9</accession>
<organism evidence="1 2">
    <name type="scientific">Clarias magur</name>
    <name type="common">Asian catfish</name>
    <name type="synonym">Macropteronotus magur</name>
    <dbReference type="NCBI Taxonomy" id="1594786"/>
    <lineage>
        <taxon>Eukaryota</taxon>
        <taxon>Metazoa</taxon>
        <taxon>Chordata</taxon>
        <taxon>Craniata</taxon>
        <taxon>Vertebrata</taxon>
        <taxon>Euteleostomi</taxon>
        <taxon>Actinopterygii</taxon>
        <taxon>Neopterygii</taxon>
        <taxon>Teleostei</taxon>
        <taxon>Ostariophysi</taxon>
        <taxon>Siluriformes</taxon>
        <taxon>Clariidae</taxon>
        <taxon>Clarias</taxon>
    </lineage>
</organism>
<dbReference type="EMBL" id="QNUK01000001">
    <property type="protein sequence ID" value="KAF5910158.1"/>
    <property type="molecule type" value="Genomic_DNA"/>
</dbReference>
<proteinExistence type="predicted"/>
<evidence type="ECO:0000313" key="2">
    <source>
        <dbReference type="Proteomes" id="UP000727407"/>
    </source>
</evidence>
<gene>
    <name evidence="1" type="ORF">DAT39_000071</name>
</gene>
<dbReference type="Proteomes" id="UP000727407">
    <property type="component" value="Unassembled WGS sequence"/>
</dbReference>
<reference evidence="1" key="1">
    <citation type="submission" date="2020-07" db="EMBL/GenBank/DDBJ databases">
        <title>Clarias magur genome sequencing, assembly and annotation.</title>
        <authorList>
            <person name="Kushwaha B."/>
            <person name="Kumar R."/>
            <person name="Das P."/>
            <person name="Joshi C.G."/>
            <person name="Kumar D."/>
            <person name="Nagpure N.S."/>
            <person name="Pandey M."/>
            <person name="Agarwal S."/>
            <person name="Srivastava S."/>
            <person name="Singh M."/>
            <person name="Sahoo L."/>
            <person name="Jayasankar P."/>
            <person name="Meher P.K."/>
            <person name="Koringa P.G."/>
            <person name="Iquebal M.A."/>
            <person name="Das S.P."/>
            <person name="Bit A."/>
            <person name="Patnaik S."/>
            <person name="Patel N."/>
            <person name="Shah T.M."/>
            <person name="Hinsu A."/>
            <person name="Jena J.K."/>
        </authorList>
    </citation>
    <scope>NUCLEOTIDE SEQUENCE</scope>
    <source>
        <strain evidence="1">CIFAMagur01</strain>
        <tissue evidence="1">Testis</tissue>
    </source>
</reference>
<comment type="caution">
    <text evidence="1">The sequence shown here is derived from an EMBL/GenBank/DDBJ whole genome shotgun (WGS) entry which is preliminary data.</text>
</comment>
<keyword evidence="2" id="KW-1185">Reference proteome</keyword>
<name>A0A8J4XHE9_CLAMG</name>
<evidence type="ECO:0000313" key="1">
    <source>
        <dbReference type="EMBL" id="KAF5910158.1"/>
    </source>
</evidence>
<protein>
    <submittedName>
        <fullName evidence="1">Uncharacterized protein</fullName>
    </submittedName>
</protein>
<dbReference type="AlphaFoldDB" id="A0A8J4XHE9"/>